<feature type="region of interest" description="Disordered" evidence="1">
    <location>
        <begin position="121"/>
        <end position="142"/>
    </location>
</feature>
<dbReference type="RefSeq" id="XP_037213867.1">
    <property type="nucleotide sequence ID" value="XM_037369369.1"/>
</dbReference>
<dbReference type="Proteomes" id="UP000636479">
    <property type="component" value="Unassembled WGS sequence"/>
</dbReference>
<evidence type="ECO:0000256" key="1">
    <source>
        <dbReference type="SAM" id="MobiDB-lite"/>
    </source>
</evidence>
<reference evidence="2" key="1">
    <citation type="submission" date="2020-05" db="EMBL/GenBank/DDBJ databases">
        <title>Mycena genomes resolve the evolution of fungal bioluminescence.</title>
        <authorList>
            <person name="Tsai I.J."/>
        </authorList>
    </citation>
    <scope>NUCLEOTIDE SEQUENCE</scope>
    <source>
        <strain evidence="2">171206Taipei</strain>
    </source>
</reference>
<protein>
    <submittedName>
        <fullName evidence="2">Uncharacterized protein</fullName>
    </submittedName>
</protein>
<organism evidence="2 3">
    <name type="scientific">Mycena indigotica</name>
    <dbReference type="NCBI Taxonomy" id="2126181"/>
    <lineage>
        <taxon>Eukaryota</taxon>
        <taxon>Fungi</taxon>
        <taxon>Dikarya</taxon>
        <taxon>Basidiomycota</taxon>
        <taxon>Agaricomycotina</taxon>
        <taxon>Agaricomycetes</taxon>
        <taxon>Agaricomycetidae</taxon>
        <taxon>Agaricales</taxon>
        <taxon>Marasmiineae</taxon>
        <taxon>Mycenaceae</taxon>
        <taxon>Mycena</taxon>
    </lineage>
</organism>
<keyword evidence="3" id="KW-1185">Reference proteome</keyword>
<accession>A0A8H6VQP4</accession>
<proteinExistence type="predicted"/>
<feature type="compositionally biased region" description="Basic residues" evidence="1">
    <location>
        <begin position="127"/>
        <end position="137"/>
    </location>
</feature>
<evidence type="ECO:0000313" key="3">
    <source>
        <dbReference type="Proteomes" id="UP000636479"/>
    </source>
</evidence>
<dbReference type="OrthoDB" id="3224221at2759"/>
<gene>
    <name evidence="2" type="ORF">MIND_01290500</name>
</gene>
<dbReference type="AlphaFoldDB" id="A0A8H6VQP4"/>
<sequence>MTNAIYESFATYLRTIQKRWRESKKEASIQLHNKVKNRRQVRKYQLFHQRRYLAYVFAPLRKHADMLEQFGVDGMSSDESEVDEEGVISFQSHMPAWRAEIVTIWLHLFDVLHSMLRKTSLGPTRRSAPRQRKHLRKVSQTAGSVPGLPINAYDSQWQQANSQTWAQFLQPTAPYDFFS</sequence>
<comment type="caution">
    <text evidence="2">The sequence shown here is derived from an EMBL/GenBank/DDBJ whole genome shotgun (WGS) entry which is preliminary data.</text>
</comment>
<name>A0A8H6VQP4_9AGAR</name>
<dbReference type="EMBL" id="JACAZF010000014">
    <property type="protein sequence ID" value="KAF7290507.1"/>
    <property type="molecule type" value="Genomic_DNA"/>
</dbReference>
<dbReference type="GeneID" id="59351885"/>
<evidence type="ECO:0000313" key="2">
    <source>
        <dbReference type="EMBL" id="KAF7290507.1"/>
    </source>
</evidence>